<evidence type="ECO:0000313" key="3">
    <source>
        <dbReference type="EMBL" id="AIE96092.1"/>
    </source>
</evidence>
<dbReference type="PRINTS" id="PR00625">
    <property type="entry name" value="JDOMAIN"/>
</dbReference>
<dbReference type="PANTHER" id="PTHR44240:SF10">
    <property type="entry name" value="J DOMAIN-CONTAINING PROTEIN"/>
    <property type="match status" value="1"/>
</dbReference>
<keyword evidence="3" id="KW-0346">Stress response</keyword>
<dbReference type="SMART" id="SM00271">
    <property type="entry name" value="DnaJ"/>
    <property type="match status" value="1"/>
</dbReference>
<feature type="region of interest" description="Disordered" evidence="1">
    <location>
        <begin position="54"/>
        <end position="88"/>
    </location>
</feature>
<proteinExistence type="predicted"/>
<dbReference type="PROSITE" id="PS50076">
    <property type="entry name" value="DNAJ_2"/>
    <property type="match status" value="1"/>
</dbReference>
<sequence>MVESNYDILGVSTNASKQQIRIAFRELALKHHSDRGGHDDYFIKIKQAFEDLKTGKKFPDSSEEKEKNPSFSGEQMKKKKTQKHFTIK</sequence>
<feature type="compositionally biased region" description="Basic and acidic residues" evidence="1">
    <location>
        <begin position="54"/>
        <end position="68"/>
    </location>
</feature>
<reference evidence="3" key="1">
    <citation type="journal article" date="2014" name="Genome Biol. Evol.">
        <title>Pangenome evidence for extensive interdomain horizontal transfer affecting lineage core and shell genes in uncultured planktonic thaumarchaeota and euryarchaeota.</title>
        <authorList>
            <person name="Deschamps P."/>
            <person name="Zivanovic Y."/>
            <person name="Moreira D."/>
            <person name="Rodriguez-Valera F."/>
            <person name="Lopez-Garcia P."/>
        </authorList>
    </citation>
    <scope>NUCLEOTIDE SEQUENCE</scope>
</reference>
<name>A0A075G2P4_9ARCH</name>
<dbReference type="EMBL" id="KF900469">
    <property type="protein sequence ID" value="AIE96092.1"/>
    <property type="molecule type" value="Genomic_DNA"/>
</dbReference>
<dbReference type="InterPro" id="IPR001623">
    <property type="entry name" value="DnaJ_domain"/>
</dbReference>
<dbReference type="SUPFAM" id="SSF46565">
    <property type="entry name" value="Chaperone J-domain"/>
    <property type="match status" value="1"/>
</dbReference>
<dbReference type="Pfam" id="PF00226">
    <property type="entry name" value="DnaJ"/>
    <property type="match status" value="1"/>
</dbReference>
<dbReference type="InterPro" id="IPR036869">
    <property type="entry name" value="J_dom_sf"/>
</dbReference>
<dbReference type="AlphaFoldDB" id="A0A075G2P4"/>
<evidence type="ECO:0000259" key="2">
    <source>
        <dbReference type="PROSITE" id="PS50076"/>
    </source>
</evidence>
<feature type="compositionally biased region" description="Basic residues" evidence="1">
    <location>
        <begin position="77"/>
        <end position="88"/>
    </location>
</feature>
<organism evidence="3">
    <name type="scientific">uncultured marine thaumarchaeote AD1000_72_F04</name>
    <dbReference type="NCBI Taxonomy" id="1455938"/>
    <lineage>
        <taxon>Archaea</taxon>
        <taxon>Nitrososphaerota</taxon>
        <taxon>environmental samples</taxon>
    </lineage>
</organism>
<dbReference type="Gene3D" id="1.10.287.110">
    <property type="entry name" value="DnaJ domain"/>
    <property type="match status" value="1"/>
</dbReference>
<dbReference type="CDD" id="cd06257">
    <property type="entry name" value="DnaJ"/>
    <property type="match status" value="1"/>
</dbReference>
<accession>A0A075G2P4</accession>
<feature type="domain" description="J" evidence="2">
    <location>
        <begin position="4"/>
        <end position="72"/>
    </location>
</feature>
<dbReference type="PANTHER" id="PTHR44240">
    <property type="entry name" value="DNAJ DOMAIN (PROKARYOTIC HEAT SHOCK PROTEIN)-RELATED"/>
    <property type="match status" value="1"/>
</dbReference>
<dbReference type="InterPro" id="IPR052276">
    <property type="entry name" value="Diphthamide-biosynth_chaperone"/>
</dbReference>
<protein>
    <submittedName>
        <fullName evidence="3">Heat shock protein DnaJ domain-containing protein</fullName>
    </submittedName>
</protein>
<evidence type="ECO:0000256" key="1">
    <source>
        <dbReference type="SAM" id="MobiDB-lite"/>
    </source>
</evidence>